<evidence type="ECO:0008006" key="3">
    <source>
        <dbReference type="Google" id="ProtNLM"/>
    </source>
</evidence>
<protein>
    <recommendedName>
        <fullName evidence="3">DUF4054 domain-containing protein</fullName>
    </recommendedName>
</protein>
<dbReference type="Proteomes" id="UP000225515">
    <property type="component" value="Segment"/>
</dbReference>
<evidence type="ECO:0000313" key="2">
    <source>
        <dbReference type="Proteomes" id="UP000225515"/>
    </source>
</evidence>
<sequence>MNDEILAFMRSLVPALKAVDDESINVWIDLARLYVCADKFGNDADRAVGLYALHLMLSDGAFKGENEGLETYSRRMASYALSGEFSITYDNQSAIQGDLSSSSWGRMYKALLRKKGGGFGLITSAAGGGCGCR</sequence>
<organism evidence="1 2">
    <name type="scientific">Escherichia phage vB_EcoS-IME253</name>
    <dbReference type="NCBI Taxonomy" id="1933412"/>
    <lineage>
        <taxon>Viruses</taxon>
        <taxon>Duplodnaviria</taxon>
        <taxon>Heunggongvirae</taxon>
        <taxon>Uroviricota</taxon>
        <taxon>Caudoviricetes</taxon>
        <taxon>Drexlerviridae</taxon>
        <taxon>Braunvirinae</taxon>
        <taxon>Rtpvirus</taxon>
        <taxon>Rtpvirus IME253</taxon>
    </lineage>
</organism>
<dbReference type="InterPro" id="IPR025127">
    <property type="entry name" value="DUF4054"/>
</dbReference>
<name>A0A1P8DUQ6_9CAUD</name>
<dbReference type="RefSeq" id="YP_009789208.1">
    <property type="nucleotide sequence ID" value="NC_047810.1"/>
</dbReference>
<evidence type="ECO:0000313" key="1">
    <source>
        <dbReference type="EMBL" id="APU93243.1"/>
    </source>
</evidence>
<proteinExistence type="predicted"/>
<dbReference type="Pfam" id="PF13262">
    <property type="entry name" value="DUF4054"/>
    <property type="match status" value="1"/>
</dbReference>
<dbReference type="GeneID" id="54979348"/>
<reference evidence="1 2" key="1">
    <citation type="submission" date="2016-04" db="EMBL/GenBank/DDBJ databases">
        <title>An efficient strategy for bacteriophage contamination control in bacterial fermentation.</title>
        <authorList>
            <person name="Xing S."/>
            <person name="Sun Q."/>
            <person name="An X."/>
            <person name="Mi Z."/>
            <person name="Tong Y."/>
        </authorList>
    </citation>
    <scope>NUCLEOTIDE SEQUENCE [LARGE SCALE GENOMIC DNA]</scope>
</reference>
<dbReference type="KEGG" id="vg:54979348"/>
<dbReference type="EMBL" id="KX130960">
    <property type="protein sequence ID" value="APU93243.1"/>
    <property type="molecule type" value="Genomic_DNA"/>
</dbReference>
<accession>A0A1P8DUQ6</accession>
<keyword evidence="2" id="KW-1185">Reference proteome</keyword>